<accession>A0A9Q3BUW9</accession>
<dbReference type="InterPro" id="IPR027992">
    <property type="entry name" value="tRNA_bind_dom"/>
</dbReference>
<evidence type="ECO:0000256" key="8">
    <source>
        <dbReference type="ARBA" id="ARBA00023315"/>
    </source>
</evidence>
<evidence type="ECO:0000259" key="12">
    <source>
        <dbReference type="Pfam" id="PF08351"/>
    </source>
</evidence>
<protein>
    <recommendedName>
        <fullName evidence="9">RNA cytidine acetyltransferase</fullName>
        <ecNumber evidence="9">2.3.1.-</ecNumber>
    </recommendedName>
    <alternativeName>
        <fullName evidence="9">18S rRNA cytosine acetyltransferase</fullName>
    </alternativeName>
</protein>
<evidence type="ECO:0000256" key="10">
    <source>
        <dbReference type="SAM" id="MobiDB-lite"/>
    </source>
</evidence>
<feature type="region of interest" description="Disordered" evidence="10">
    <location>
        <begin position="1017"/>
        <end position="1058"/>
    </location>
</feature>
<dbReference type="Pfam" id="PF08351">
    <property type="entry name" value="TmcA_N"/>
    <property type="match status" value="1"/>
</dbReference>
<keyword evidence="3 9" id="KW-0808">Transferase</keyword>
<feature type="binding site" evidence="9">
    <location>
        <begin position="716"/>
        <end position="718"/>
    </location>
    <ligand>
        <name>acetyl-CoA</name>
        <dbReference type="ChEBI" id="CHEBI:57288"/>
    </ligand>
</feature>
<sequence>MNMQYHPVKQLLQVLYCSVRSLSFPNFFSQKNNPKSQNSKISYDRLIELSKYSNFPSKKIKMDPSSKPPPTRKKLDSRIQTLIKNSIKTNHRSFFIVLGDQAKDQVVNLHFLLSQARHTSRPNVLWCYKKDLGFTSNRKKREQKIKREVKKGHREIGDMDPFELFVSLTDIRYTYYKETDKILGQTFGMLVLQDFEALTPNLLARTIETVTGGGIVVLLLNTMKSLKQLYTISMDAHQRYRTEAYSDLVGRFNERFLLSLGPFKDCLVLDDELNVLPISAGKDVILLEDQDENTLSNSNQKSRQIELDDIKHQLLDTKPIGDVIQLARTVDQAKSLMQFTSSITEKTLSSTVTLTASRGRGKSAALGMAITIAIAHSYSNIFVTSPSPENLRTLFEFIFKGLATLGYEEHLDYDVHQSTNPDWKNCIVRIDIFRNHRQTIQYIQPQDYKVLGQAELVVIDEAAAIPISLVKNLIGPYLVFMASTINGYEGTGRSLSLKLIAQLRELSKNSTAIPGSTANNQASLATESSSNALSYHKPKLARTLKELKLEEPIRYSEGDGVEKWLNELLCLDVQVSPINRTLQGCPHPSKCELYFVNRDTLFSYHPASEAFLRRMMSLYVASHYKNSPNDLQLMSDSPSQQLYVLLPPIRDEEQGNLPEPLVVVQLALEGKISKPSVMASLTRGIKASGDLIPWTISQQFQDEDFPTLSGGRIVRIATHPDYCRMGYGTRALEILDSFFNGHLVSLSEDIATANPVSKTRSSAVVSGKDGNDIRPKGFNDLPALLQRLSERSPEPLDYLGVSFGLVPSLLKFWKRLGFLPVYIRQTENELTGEHTSVMIRSLSKEEADKPYQPNDWLSAFALDFRRRFMTLLSFKFRTFPSVSSLTVLEAANAGELVEKRGNFLTASEISRYFSPFDLKRLESYSNNMLDYHVILDLLPSLTELYFNGRFNPETKLSGIQSSILLSLGLQRKSVEEIENEIKLPVSHILALFVKVIRKLVKAAQEIQKAAIASSLETTTNPAPPLQAKSEVEPDAKSSRTSSKPSKSEKDIESKEIPKRLREQQRELIDSLDLSQYTIGGNETEWKQVEKKVNKTNLEEDQSMTISVSNPNSSKALKRRLEENISTNKSVKKKKKKDGKIHKK</sequence>
<dbReference type="InterPro" id="IPR007807">
    <property type="entry name" value="TcmA/NAT10_helicase"/>
</dbReference>
<feature type="compositionally biased region" description="Basic residues" evidence="10">
    <location>
        <begin position="1129"/>
        <end position="1143"/>
    </location>
</feature>
<feature type="binding site" evidence="9">
    <location>
        <begin position="359"/>
        <end position="368"/>
    </location>
    <ligand>
        <name>ATP</name>
        <dbReference type="ChEBI" id="CHEBI:30616"/>
    </ligand>
</feature>
<dbReference type="Gene3D" id="3.40.50.11040">
    <property type="match status" value="1"/>
</dbReference>
<keyword evidence="2 9" id="KW-0698">rRNA processing</keyword>
<dbReference type="OrthoDB" id="10067491at2759"/>
<dbReference type="GO" id="GO:0005730">
    <property type="term" value="C:nucleolus"/>
    <property type="evidence" value="ECO:0007669"/>
    <property type="project" value="UniProtKB-SubCell"/>
</dbReference>
<evidence type="ECO:0000259" key="13">
    <source>
        <dbReference type="Pfam" id="PF13718"/>
    </source>
</evidence>
<dbReference type="Gene3D" id="3.40.630.30">
    <property type="match status" value="1"/>
</dbReference>
<keyword evidence="4 9" id="KW-0819">tRNA processing</keyword>
<evidence type="ECO:0000256" key="7">
    <source>
        <dbReference type="ARBA" id="ARBA00023242"/>
    </source>
</evidence>
<evidence type="ECO:0000259" key="11">
    <source>
        <dbReference type="Pfam" id="PF05127"/>
    </source>
</evidence>
<dbReference type="InterPro" id="IPR027417">
    <property type="entry name" value="P-loop_NTPase"/>
</dbReference>
<evidence type="ECO:0000256" key="5">
    <source>
        <dbReference type="ARBA" id="ARBA00022741"/>
    </source>
</evidence>
<keyword evidence="16" id="KW-1185">Reference proteome</keyword>
<dbReference type="Pfam" id="PF13725">
    <property type="entry name" value="tRNA_bind_2"/>
    <property type="match status" value="1"/>
</dbReference>
<dbReference type="AlphaFoldDB" id="A0A9Q3BUW9"/>
<dbReference type="PANTHER" id="PTHR10925">
    <property type="entry name" value="N-ACETYLTRANSFERASE 10"/>
    <property type="match status" value="1"/>
</dbReference>
<dbReference type="PANTHER" id="PTHR10925:SF5">
    <property type="entry name" value="RNA CYTIDINE ACETYLTRANSFERASE"/>
    <property type="match status" value="1"/>
</dbReference>
<dbReference type="GO" id="GO:0051391">
    <property type="term" value="P:tRNA acetylation"/>
    <property type="evidence" value="ECO:0007669"/>
    <property type="project" value="UniProtKB-UniRule"/>
</dbReference>
<evidence type="ECO:0000256" key="1">
    <source>
        <dbReference type="ARBA" id="ARBA00004604"/>
    </source>
</evidence>
<organism evidence="15 16">
    <name type="scientific">Austropuccinia psidii MF-1</name>
    <dbReference type="NCBI Taxonomy" id="1389203"/>
    <lineage>
        <taxon>Eukaryota</taxon>
        <taxon>Fungi</taxon>
        <taxon>Dikarya</taxon>
        <taxon>Basidiomycota</taxon>
        <taxon>Pucciniomycotina</taxon>
        <taxon>Pucciniomycetes</taxon>
        <taxon>Pucciniales</taxon>
        <taxon>Sphaerophragmiaceae</taxon>
        <taxon>Austropuccinia</taxon>
    </lineage>
</organism>
<evidence type="ECO:0000256" key="6">
    <source>
        <dbReference type="ARBA" id="ARBA00022840"/>
    </source>
</evidence>
<keyword evidence="6 9" id="KW-0067">ATP-binding</keyword>
<dbReference type="GO" id="GO:0000049">
    <property type="term" value="F:tRNA binding"/>
    <property type="evidence" value="ECO:0007669"/>
    <property type="project" value="TreeGrafter"/>
</dbReference>
<dbReference type="HAMAP" id="MF_03211">
    <property type="entry name" value="RNA_acetyltr_Nat10"/>
    <property type="match status" value="1"/>
</dbReference>
<comment type="function">
    <text evidence="9">RNA cytidine acetyltransferase with specificity toward both 18S rRNA and tRNAs. Catalyzes the formation of N(4)-acetylcytidine (ac4C) in 18S rRNA. Required for early nucleolar cleavages of precursor rRNA at sites A0, A1 and A2 during 18S rRNA synthesis. Catalyzes the formation of ac4C in serine and leucine tRNAs. Requires the tRNA-binding adapter protein TAN1 for full tRNA acetyltransferase activity but not for 18S rRNA acetylation.</text>
</comment>
<dbReference type="GO" id="GO:1990883">
    <property type="term" value="F:18S rRNA cytidine N-acetyltransferase activity"/>
    <property type="evidence" value="ECO:0007669"/>
    <property type="project" value="TreeGrafter"/>
</dbReference>
<comment type="subunit">
    <text evidence="9">Interacts with TAN1.</text>
</comment>
<dbReference type="InterPro" id="IPR013562">
    <property type="entry name" value="TmcA/NAT10_N"/>
</dbReference>
<feature type="binding site" evidence="9">
    <location>
        <position position="815"/>
    </location>
    <ligand>
        <name>acetyl-CoA</name>
        <dbReference type="ChEBI" id="CHEBI:57288"/>
    </ligand>
</feature>
<evidence type="ECO:0000256" key="2">
    <source>
        <dbReference type="ARBA" id="ARBA00022552"/>
    </source>
</evidence>
<dbReference type="InterPro" id="IPR000182">
    <property type="entry name" value="GNAT_dom"/>
</dbReference>
<dbReference type="GO" id="GO:1904812">
    <property type="term" value="P:rRNA acetylation involved in maturation of SSU-rRNA"/>
    <property type="evidence" value="ECO:0007669"/>
    <property type="project" value="InterPro"/>
</dbReference>
<dbReference type="FunFam" id="3.40.50.11040:FF:000002">
    <property type="entry name" value="RNA cytidine acetyltransferase"/>
    <property type="match status" value="1"/>
</dbReference>
<evidence type="ECO:0000313" key="15">
    <source>
        <dbReference type="EMBL" id="MBW0471210.1"/>
    </source>
</evidence>
<comment type="catalytic activity">
    <reaction evidence="9">
        <text>a cytidine in 18S rRNA + acetyl-CoA + ATP + H2O = an N(4)-acetylcytidine in 18S rRNA + ADP + phosphate + CoA + H(+)</text>
        <dbReference type="Rhea" id="RHEA:51424"/>
        <dbReference type="Rhea" id="RHEA-COMP:13575"/>
        <dbReference type="Rhea" id="RHEA-COMP:13576"/>
        <dbReference type="ChEBI" id="CHEBI:15377"/>
        <dbReference type="ChEBI" id="CHEBI:15378"/>
        <dbReference type="ChEBI" id="CHEBI:30616"/>
        <dbReference type="ChEBI" id="CHEBI:43474"/>
        <dbReference type="ChEBI" id="CHEBI:57287"/>
        <dbReference type="ChEBI" id="CHEBI:57288"/>
        <dbReference type="ChEBI" id="CHEBI:74900"/>
        <dbReference type="ChEBI" id="CHEBI:82748"/>
        <dbReference type="ChEBI" id="CHEBI:456216"/>
    </reaction>
</comment>
<comment type="subcellular location">
    <subcellularLocation>
        <location evidence="1 9">Nucleus</location>
        <location evidence="1 9">Nucleolus</location>
    </subcellularLocation>
</comment>
<reference evidence="15" key="1">
    <citation type="submission" date="2021-03" db="EMBL/GenBank/DDBJ databases">
        <title>Draft genome sequence of rust myrtle Austropuccinia psidii MF-1, a brazilian biotype.</title>
        <authorList>
            <person name="Quecine M.C."/>
            <person name="Pachon D.M.R."/>
            <person name="Bonatelli M.L."/>
            <person name="Correr F.H."/>
            <person name="Franceschini L.M."/>
            <person name="Leite T.F."/>
            <person name="Margarido G.R.A."/>
            <person name="Almeida C.A."/>
            <person name="Ferrarezi J.A."/>
            <person name="Labate C.A."/>
        </authorList>
    </citation>
    <scope>NUCLEOTIDE SEQUENCE</scope>
    <source>
        <strain evidence="15">MF-1</strain>
    </source>
</reference>
<feature type="domain" description="TcmA/NAT10 helicase" evidence="11">
    <location>
        <begin position="354"/>
        <end position="572"/>
    </location>
</feature>
<dbReference type="Pfam" id="PF13718">
    <property type="entry name" value="GNAT_acetyltr_2"/>
    <property type="match status" value="1"/>
</dbReference>
<evidence type="ECO:0000256" key="3">
    <source>
        <dbReference type="ARBA" id="ARBA00022679"/>
    </source>
</evidence>
<proteinExistence type="inferred from homology"/>
<gene>
    <name evidence="9" type="primary">NAT10</name>
    <name evidence="15" type="ORF">O181_010925</name>
</gene>
<feature type="domain" description="Possible tRNA binding" evidence="14">
    <location>
        <begin position="856"/>
        <end position="1088"/>
    </location>
</feature>
<dbReference type="GO" id="GO:0030686">
    <property type="term" value="C:90S preribosome"/>
    <property type="evidence" value="ECO:0007669"/>
    <property type="project" value="TreeGrafter"/>
</dbReference>
<feature type="binding site" evidence="9">
    <location>
        <position position="554"/>
    </location>
    <ligand>
        <name>ATP</name>
        <dbReference type="ChEBI" id="CHEBI:30616"/>
    </ligand>
</feature>
<dbReference type="EMBL" id="AVOT02002695">
    <property type="protein sequence ID" value="MBW0471210.1"/>
    <property type="molecule type" value="Genomic_DNA"/>
</dbReference>
<keyword evidence="7 9" id="KW-0539">Nucleus</keyword>
<feature type="compositionally biased region" description="Polar residues" evidence="10">
    <location>
        <begin position="1102"/>
        <end position="1114"/>
    </location>
</feature>
<name>A0A9Q3BUW9_9BASI</name>
<comment type="catalytic activity">
    <reaction evidence="9">
        <text>a cytidine in tRNA + acetyl-CoA + ATP + H2O = an N(4)-acetylcytidine in tRNA + ADP + phosphate + CoA + H(+)</text>
        <dbReference type="Rhea" id="RHEA:53876"/>
        <dbReference type="Rhea" id="RHEA-COMP:13670"/>
        <dbReference type="Rhea" id="RHEA-COMP:13671"/>
        <dbReference type="ChEBI" id="CHEBI:15377"/>
        <dbReference type="ChEBI" id="CHEBI:15378"/>
        <dbReference type="ChEBI" id="CHEBI:30616"/>
        <dbReference type="ChEBI" id="CHEBI:43474"/>
        <dbReference type="ChEBI" id="CHEBI:57287"/>
        <dbReference type="ChEBI" id="CHEBI:57288"/>
        <dbReference type="ChEBI" id="CHEBI:74900"/>
        <dbReference type="ChEBI" id="CHEBI:82748"/>
        <dbReference type="ChEBI" id="CHEBI:456216"/>
    </reaction>
</comment>
<dbReference type="Proteomes" id="UP000765509">
    <property type="component" value="Unassembled WGS sequence"/>
</dbReference>
<comment type="similarity">
    <text evidence="9">Belongs to the RNA cytidine acetyltransferase family. NAT10 subfamily.</text>
</comment>
<evidence type="ECO:0000313" key="16">
    <source>
        <dbReference type="Proteomes" id="UP000765509"/>
    </source>
</evidence>
<dbReference type="GO" id="GO:0005524">
    <property type="term" value="F:ATP binding"/>
    <property type="evidence" value="ECO:0007669"/>
    <property type="project" value="UniProtKB-UniRule"/>
</dbReference>
<feature type="domain" description="TmcA/NAT10 N-terminal" evidence="12">
    <location>
        <begin position="78"/>
        <end position="270"/>
    </location>
</feature>
<dbReference type="Gene3D" id="3.40.50.300">
    <property type="entry name" value="P-loop containing nucleotide triphosphate hydrolases"/>
    <property type="match status" value="1"/>
</dbReference>
<keyword evidence="8 9" id="KW-0012">Acyltransferase</keyword>
<dbReference type="InterPro" id="IPR033688">
    <property type="entry name" value="NAT10"/>
</dbReference>
<keyword evidence="5 9" id="KW-0547">Nucleotide-binding</keyword>
<evidence type="ECO:0000259" key="14">
    <source>
        <dbReference type="Pfam" id="PF13725"/>
    </source>
</evidence>
<dbReference type="EC" id="2.3.1.-" evidence="9"/>
<feature type="binding site" evidence="9">
    <location>
        <begin position="723"/>
        <end position="729"/>
    </location>
    <ligand>
        <name>acetyl-CoA</name>
        <dbReference type="ChEBI" id="CHEBI:57288"/>
    </ligand>
</feature>
<feature type="region of interest" description="Disordered" evidence="10">
    <location>
        <begin position="1096"/>
        <end position="1143"/>
    </location>
</feature>
<dbReference type="Pfam" id="PF05127">
    <property type="entry name" value="NAT10_TcmA_helicase"/>
    <property type="match status" value="1"/>
</dbReference>
<evidence type="ECO:0000256" key="9">
    <source>
        <dbReference type="HAMAP-Rule" id="MF_03211"/>
    </source>
</evidence>
<feature type="compositionally biased region" description="Basic and acidic residues" evidence="10">
    <location>
        <begin position="1045"/>
        <end position="1058"/>
    </location>
</feature>
<feature type="domain" description="N-acetyltransferase" evidence="13">
    <location>
        <begin position="614"/>
        <end position="842"/>
    </location>
</feature>
<dbReference type="InterPro" id="IPR032672">
    <property type="entry name" value="TmcA/NAT10/Kre33"/>
</dbReference>
<evidence type="ECO:0000256" key="4">
    <source>
        <dbReference type="ARBA" id="ARBA00022694"/>
    </source>
</evidence>
<comment type="caution">
    <text evidence="15">The sequence shown here is derived from an EMBL/GenBank/DDBJ whole genome shotgun (WGS) entry which is preliminary data.</text>
</comment>